<dbReference type="PANTHER" id="PTHR38658">
    <property type="entry name" value="OXPP CYCLE PROTEIN OPCA-RELATED"/>
    <property type="match status" value="1"/>
</dbReference>
<gene>
    <name evidence="3" type="ORF">GCM10025883_15370</name>
</gene>
<dbReference type="Pfam" id="PF10128">
    <property type="entry name" value="OpcA_G6PD_assem"/>
    <property type="match status" value="1"/>
</dbReference>
<feature type="domain" description="Glucose-6-phosphate dehydrogenase assembly protein OpcA N-terminal" evidence="2">
    <location>
        <begin position="51"/>
        <end position="160"/>
    </location>
</feature>
<dbReference type="PANTHER" id="PTHR38658:SF1">
    <property type="entry name" value="OXPP CYCLE PROTEIN OPCA-RELATED"/>
    <property type="match status" value="1"/>
</dbReference>
<dbReference type="EMBL" id="BSUO01000001">
    <property type="protein sequence ID" value="GMA39492.1"/>
    <property type="molecule type" value="Genomic_DNA"/>
</dbReference>
<evidence type="ECO:0000313" key="4">
    <source>
        <dbReference type="Proteomes" id="UP001157126"/>
    </source>
</evidence>
<protein>
    <recommendedName>
        <fullName evidence="2">Glucose-6-phosphate dehydrogenase assembly protein OpcA N-terminal domain-containing protein</fullName>
    </recommendedName>
</protein>
<keyword evidence="4" id="KW-1185">Reference proteome</keyword>
<feature type="region of interest" description="Disordered" evidence="1">
    <location>
        <begin position="174"/>
        <end position="198"/>
    </location>
</feature>
<evidence type="ECO:0000256" key="1">
    <source>
        <dbReference type="SAM" id="MobiDB-lite"/>
    </source>
</evidence>
<proteinExistence type="predicted"/>
<reference evidence="4" key="1">
    <citation type="journal article" date="2019" name="Int. J. Syst. Evol. Microbiol.">
        <title>The Global Catalogue of Microorganisms (GCM) 10K type strain sequencing project: providing services to taxonomists for standard genome sequencing and annotation.</title>
        <authorList>
            <consortium name="The Broad Institute Genomics Platform"/>
            <consortium name="The Broad Institute Genome Sequencing Center for Infectious Disease"/>
            <person name="Wu L."/>
            <person name="Ma J."/>
        </authorList>
    </citation>
    <scope>NUCLEOTIDE SEQUENCE [LARGE SCALE GENOMIC DNA]</scope>
    <source>
        <strain evidence="4">NBRC 113072</strain>
    </source>
</reference>
<dbReference type="InterPro" id="IPR004555">
    <property type="entry name" value="G6PDH_assembly_OpcA"/>
</dbReference>
<accession>A0ABQ6INI5</accession>
<dbReference type="InterPro" id="IPR046801">
    <property type="entry name" value="OpcA_G6PD_N"/>
</dbReference>
<organism evidence="3 4">
    <name type="scientific">Mobilicoccus caccae</name>
    <dbReference type="NCBI Taxonomy" id="1859295"/>
    <lineage>
        <taxon>Bacteria</taxon>
        <taxon>Bacillati</taxon>
        <taxon>Actinomycetota</taxon>
        <taxon>Actinomycetes</taxon>
        <taxon>Micrococcales</taxon>
        <taxon>Dermatophilaceae</taxon>
        <taxon>Mobilicoccus</taxon>
    </lineage>
</organism>
<sequence length="198" mass="20784">MIVDMPDTTVGDLSRTLLGLREDAGAMALSRVFTLVVLTSQAEEERALSVAQEATRQHPSRILGVVHGSTRGGGRIDGQIRVGGDAGASEMVVMRLTGELTEHSEAVVLPLLLADSPVVAWWPGGCPGDVSAHPIGRIARRRITDAEHTGDPGASIADRAATYSPATATWCGRGPRAGVGCSPPRSIRRRSSRSRACA</sequence>
<evidence type="ECO:0000259" key="2">
    <source>
        <dbReference type="Pfam" id="PF10128"/>
    </source>
</evidence>
<evidence type="ECO:0000313" key="3">
    <source>
        <dbReference type="EMBL" id="GMA39492.1"/>
    </source>
</evidence>
<feature type="compositionally biased region" description="Basic residues" evidence="1">
    <location>
        <begin position="186"/>
        <end position="198"/>
    </location>
</feature>
<comment type="caution">
    <text evidence="3">The sequence shown here is derived from an EMBL/GenBank/DDBJ whole genome shotgun (WGS) entry which is preliminary data.</text>
</comment>
<dbReference type="Proteomes" id="UP001157126">
    <property type="component" value="Unassembled WGS sequence"/>
</dbReference>
<name>A0ABQ6INI5_9MICO</name>